<dbReference type="EMBL" id="AGNL01047891">
    <property type="protein sequence ID" value="EJK46218.1"/>
    <property type="molecule type" value="Genomic_DNA"/>
</dbReference>
<proteinExistence type="predicted"/>
<name>K0R1E1_THAOC</name>
<keyword evidence="1" id="KW-1133">Transmembrane helix</keyword>
<dbReference type="SUPFAM" id="SSF52047">
    <property type="entry name" value="RNI-like"/>
    <property type="match status" value="1"/>
</dbReference>
<evidence type="ECO:0008006" key="4">
    <source>
        <dbReference type="Google" id="ProtNLM"/>
    </source>
</evidence>
<accession>K0R1E1</accession>
<dbReference type="AlphaFoldDB" id="K0R1E1"/>
<protein>
    <recommendedName>
        <fullName evidence="4">Leucine-rich repeat-containing N-terminal plant-type domain-containing protein</fullName>
    </recommendedName>
</protein>
<gene>
    <name evidence="2" type="ORF">THAOC_35126</name>
</gene>
<keyword evidence="1" id="KW-0472">Membrane</keyword>
<evidence type="ECO:0000256" key="1">
    <source>
        <dbReference type="SAM" id="Phobius"/>
    </source>
</evidence>
<keyword evidence="1" id="KW-0812">Transmembrane</keyword>
<organism evidence="2 3">
    <name type="scientific">Thalassiosira oceanica</name>
    <name type="common">Marine diatom</name>
    <dbReference type="NCBI Taxonomy" id="159749"/>
    <lineage>
        <taxon>Eukaryota</taxon>
        <taxon>Sar</taxon>
        <taxon>Stramenopiles</taxon>
        <taxon>Ochrophyta</taxon>
        <taxon>Bacillariophyta</taxon>
        <taxon>Coscinodiscophyceae</taxon>
        <taxon>Thalassiosirophycidae</taxon>
        <taxon>Thalassiosirales</taxon>
        <taxon>Thalassiosiraceae</taxon>
        <taxon>Thalassiosira</taxon>
    </lineage>
</organism>
<sequence>MSEAAFQGEEKKTEDVITEASDDTMNDFRASVGSVEAGKAHRCSRKCLVATSITQLLLILGLVAALMCLLFIPTSDGEQVVQQLRYSTRPHHIGGSIRKFVDREWRHHGSILGEGPQWSVVSSSASKALEQTKNYGGTLKSMNMALTAYVLWYLHYDLNGSTGVWSNADADTCLWDGVRCDLEGKVAELDLEGRGFSGELPSTLWLLAGSLRKINVKDNKDLGRPSLPAFLTQMPHLNHINVCGTEYGILESDAICAKEIAGSAQAMVIYSDFDCDCCVSCGVSVGSNGVATESGYDGDEDGRM</sequence>
<dbReference type="Proteomes" id="UP000266841">
    <property type="component" value="Unassembled WGS sequence"/>
</dbReference>
<feature type="transmembrane region" description="Helical" evidence="1">
    <location>
        <begin position="48"/>
        <end position="72"/>
    </location>
</feature>
<dbReference type="InterPro" id="IPR032675">
    <property type="entry name" value="LRR_dom_sf"/>
</dbReference>
<dbReference type="OrthoDB" id="1911848at2759"/>
<evidence type="ECO:0000313" key="3">
    <source>
        <dbReference type="Proteomes" id="UP000266841"/>
    </source>
</evidence>
<keyword evidence="3" id="KW-1185">Reference proteome</keyword>
<reference evidence="2 3" key="1">
    <citation type="journal article" date="2012" name="Genome Biol.">
        <title>Genome and low-iron response of an oceanic diatom adapted to chronic iron limitation.</title>
        <authorList>
            <person name="Lommer M."/>
            <person name="Specht M."/>
            <person name="Roy A.S."/>
            <person name="Kraemer L."/>
            <person name="Andreson R."/>
            <person name="Gutowska M.A."/>
            <person name="Wolf J."/>
            <person name="Bergner S.V."/>
            <person name="Schilhabel M.B."/>
            <person name="Klostermeier U.C."/>
            <person name="Beiko R.G."/>
            <person name="Rosenstiel P."/>
            <person name="Hippler M."/>
            <person name="Laroche J."/>
        </authorList>
    </citation>
    <scope>NUCLEOTIDE SEQUENCE [LARGE SCALE GENOMIC DNA]</scope>
    <source>
        <strain evidence="2 3">CCMP1005</strain>
    </source>
</reference>
<comment type="caution">
    <text evidence="2">The sequence shown here is derived from an EMBL/GenBank/DDBJ whole genome shotgun (WGS) entry which is preliminary data.</text>
</comment>
<evidence type="ECO:0000313" key="2">
    <source>
        <dbReference type="EMBL" id="EJK46218.1"/>
    </source>
</evidence>
<dbReference type="Gene3D" id="3.80.10.10">
    <property type="entry name" value="Ribonuclease Inhibitor"/>
    <property type="match status" value="1"/>
</dbReference>